<reference evidence="1" key="1">
    <citation type="journal article" date="2019" name="Philos. Trans. R. Soc. Lond., B, Biol. Sci.">
        <title>Targeted metagenomic recovery of four divergent viruses reveals shared and distinctive characteristics of giant viruses of marine eukaryotes.</title>
        <authorList>
            <person name="Needham D.M."/>
            <person name="Poirier C."/>
            <person name="Hehenberger E."/>
            <person name="Jimenez V."/>
            <person name="Swalwell J.E."/>
            <person name="Santoro A.E."/>
            <person name="Worden A.Z."/>
        </authorList>
    </citation>
    <scope>NUCLEOTIDE SEQUENCE</scope>
    <source>
        <strain evidence="1">OPacV-421</strain>
    </source>
</reference>
<organism evidence="1">
    <name type="scientific">Megaviridae environmental sample</name>
    <dbReference type="NCBI Taxonomy" id="1737588"/>
    <lineage>
        <taxon>Viruses</taxon>
        <taxon>Varidnaviria</taxon>
        <taxon>Bamfordvirae</taxon>
        <taxon>Nucleocytoviricota</taxon>
        <taxon>Megaviricetes</taxon>
        <taxon>Imitervirales</taxon>
        <taxon>Mimiviridae</taxon>
        <taxon>environmental samples</taxon>
    </lineage>
</organism>
<accession>A0A5J6VLE5</accession>
<name>A0A5J6VLE5_9VIRU</name>
<protein>
    <submittedName>
        <fullName evidence="1">Uncharacterized protein</fullName>
    </submittedName>
</protein>
<proteinExistence type="predicted"/>
<sequence>MLTLRQFYMQNHKSIKRFIFEHYQLPNHIMLYIFDFIDEYKYIYDNVMFDIDMGIHTTQLFYSIDSSTLPKLTAFKMPNNIKQYIVEYKDIYIPLSSILQMHDEDIDRASTQQIITTFNTMYNEGQLEQHKYYELLKNKLNTSIITISDYNRLKQLYNDKYNLNSRHSHLLQYVSLTERYTQPISMFDDLIDRSHSDPQAVCNICDKRFNISDTLKQASMLSISEDMKEPYSICTCENNIS</sequence>
<dbReference type="EMBL" id="MN448299">
    <property type="protein sequence ID" value="QFG75096.1"/>
    <property type="molecule type" value="Genomic_DNA"/>
</dbReference>
<evidence type="ECO:0000313" key="1">
    <source>
        <dbReference type="EMBL" id="QFG75096.1"/>
    </source>
</evidence>